<dbReference type="AlphaFoldDB" id="A0A974HNQ1"/>
<reference evidence="2" key="1">
    <citation type="journal article" date="2016" name="Nature">
        <title>Genome evolution in the allotetraploid frog Xenopus laevis.</title>
        <authorList>
            <person name="Session A.M."/>
            <person name="Uno Y."/>
            <person name="Kwon T."/>
            <person name="Chapman J.A."/>
            <person name="Toyoda A."/>
            <person name="Takahashi S."/>
            <person name="Fukui A."/>
            <person name="Hikosaka A."/>
            <person name="Suzuki A."/>
            <person name="Kondo M."/>
            <person name="van Heeringen S.J."/>
            <person name="Quigley I."/>
            <person name="Heinz S."/>
            <person name="Ogino H."/>
            <person name="Ochi H."/>
            <person name="Hellsten U."/>
            <person name="Lyons J.B."/>
            <person name="Simakov O."/>
            <person name="Putnam N."/>
            <person name="Stites J."/>
            <person name="Kuroki Y."/>
            <person name="Tanaka T."/>
            <person name="Michiue T."/>
            <person name="Watanabe M."/>
            <person name="Bogdanovic O."/>
            <person name="Lister R."/>
            <person name="Georgiou G."/>
            <person name="Paranjpe S.S."/>
            <person name="van Kruijsbergen I."/>
            <person name="Shu S."/>
            <person name="Carlson J."/>
            <person name="Kinoshita T."/>
            <person name="Ohta Y."/>
            <person name="Mawaribuchi S."/>
            <person name="Jenkins J."/>
            <person name="Grimwood J."/>
            <person name="Schmutz J."/>
            <person name="Mitros T."/>
            <person name="Mozaffari S.V."/>
            <person name="Suzuki Y."/>
            <person name="Haramoto Y."/>
            <person name="Yamamoto T.S."/>
            <person name="Takagi C."/>
            <person name="Heald R."/>
            <person name="Miller K."/>
            <person name="Haudenschild C."/>
            <person name="Kitzman J."/>
            <person name="Nakayama T."/>
            <person name="Izutsu Y."/>
            <person name="Robert J."/>
            <person name="Fortriede J."/>
            <person name="Burns K."/>
            <person name="Lotay V."/>
            <person name="Karimi K."/>
            <person name="Yasuoka Y."/>
            <person name="Dichmann D.S."/>
            <person name="Flajnik M.F."/>
            <person name="Houston D.W."/>
            <person name="Shendure J."/>
            <person name="DuPasquier L."/>
            <person name="Vize P.D."/>
            <person name="Zorn A.M."/>
            <person name="Ito M."/>
            <person name="Marcotte E.M."/>
            <person name="Wallingford J.B."/>
            <person name="Ito Y."/>
            <person name="Asashima M."/>
            <person name="Ueno N."/>
            <person name="Matsuda Y."/>
            <person name="Veenstra G.J."/>
            <person name="Fujiyama A."/>
            <person name="Harland R.M."/>
            <person name="Taira M."/>
            <person name="Rokhsar D.S."/>
        </authorList>
    </citation>
    <scope>NUCLEOTIDE SEQUENCE [LARGE SCALE GENOMIC DNA]</scope>
    <source>
        <strain evidence="2">J</strain>
    </source>
</reference>
<name>A0A974HNQ1_XENLA</name>
<gene>
    <name evidence="1" type="ORF">XELAEV_18023018mg</name>
</gene>
<organism evidence="1 2">
    <name type="scientific">Xenopus laevis</name>
    <name type="common">African clawed frog</name>
    <dbReference type="NCBI Taxonomy" id="8355"/>
    <lineage>
        <taxon>Eukaryota</taxon>
        <taxon>Metazoa</taxon>
        <taxon>Chordata</taxon>
        <taxon>Craniata</taxon>
        <taxon>Vertebrata</taxon>
        <taxon>Euteleostomi</taxon>
        <taxon>Amphibia</taxon>
        <taxon>Batrachia</taxon>
        <taxon>Anura</taxon>
        <taxon>Pipoidea</taxon>
        <taxon>Pipidae</taxon>
        <taxon>Xenopodinae</taxon>
        <taxon>Xenopus</taxon>
        <taxon>Xenopus</taxon>
    </lineage>
</organism>
<sequence>MISETGGNNLCFKFSFSVPLAGKHTAPVPRGTIALGRGHVPGSQLSQSRCPQSRVRTQCQGVSGTALMAGNPRQIAIPTTKARNGHRQ</sequence>
<dbReference type="Proteomes" id="UP000694892">
    <property type="component" value="Chromosome 4L"/>
</dbReference>
<dbReference type="EMBL" id="CM004472">
    <property type="protein sequence ID" value="OCT84859.1"/>
    <property type="molecule type" value="Genomic_DNA"/>
</dbReference>
<evidence type="ECO:0000313" key="2">
    <source>
        <dbReference type="Proteomes" id="UP000694892"/>
    </source>
</evidence>
<accession>A0A974HNQ1</accession>
<protein>
    <submittedName>
        <fullName evidence="1">Uncharacterized protein</fullName>
    </submittedName>
</protein>
<evidence type="ECO:0000313" key="1">
    <source>
        <dbReference type="EMBL" id="OCT84859.1"/>
    </source>
</evidence>
<proteinExistence type="predicted"/>